<keyword evidence="2" id="KW-0285">Flavoprotein</keyword>
<organism evidence="5 6">
    <name type="scientific">Caldisphaera lagunensis (strain DSM 15908 / JCM 11604 / ANMR 0165 / IC-154)</name>
    <dbReference type="NCBI Taxonomy" id="1056495"/>
    <lineage>
        <taxon>Archaea</taxon>
        <taxon>Thermoproteota</taxon>
        <taxon>Thermoprotei</taxon>
        <taxon>Acidilobales</taxon>
        <taxon>Caldisphaeraceae</taxon>
        <taxon>Caldisphaera</taxon>
    </lineage>
</organism>
<accession>L0ADA6</accession>
<evidence type="ECO:0000313" key="6">
    <source>
        <dbReference type="Proteomes" id="UP000010469"/>
    </source>
</evidence>
<dbReference type="HOGENOM" id="CLU_050977_0_0_2"/>
<dbReference type="InParanoid" id="L0ADA6"/>
<dbReference type="KEGG" id="clg:Calag_1324"/>
<evidence type="ECO:0000256" key="3">
    <source>
        <dbReference type="ARBA" id="ARBA00022827"/>
    </source>
</evidence>
<dbReference type="PRINTS" id="PR00420">
    <property type="entry name" value="RNGMNOXGNASE"/>
</dbReference>
<dbReference type="Gene3D" id="3.50.50.60">
    <property type="entry name" value="FAD/NAD(P)-binding domain"/>
    <property type="match status" value="1"/>
</dbReference>
<dbReference type="STRING" id="1056495.Calag_1324"/>
<dbReference type="EMBL" id="CP003378">
    <property type="protein sequence ID" value="AFZ71035.1"/>
    <property type="molecule type" value="Genomic_DNA"/>
</dbReference>
<dbReference type="InterPro" id="IPR039651">
    <property type="entry name" value="FixC-like"/>
</dbReference>
<dbReference type="Proteomes" id="UP000010469">
    <property type="component" value="Chromosome"/>
</dbReference>
<dbReference type="FunCoup" id="L0ADA6">
    <property type="interactions" value="150"/>
</dbReference>
<evidence type="ECO:0000313" key="5">
    <source>
        <dbReference type="EMBL" id="AFZ71035.1"/>
    </source>
</evidence>
<comment type="cofactor">
    <cofactor evidence="1">
        <name>FAD</name>
        <dbReference type="ChEBI" id="CHEBI:57692"/>
    </cofactor>
</comment>
<dbReference type="RefSeq" id="WP_015232932.1">
    <property type="nucleotide sequence ID" value="NC_019791.1"/>
</dbReference>
<dbReference type="GeneID" id="14212584"/>
<reference evidence="6" key="1">
    <citation type="submission" date="2012-03" db="EMBL/GenBank/DDBJ databases">
        <title>Complete genome of Caldisphaera lagunensis DSM 15908.</title>
        <authorList>
            <person name="Lucas S."/>
            <person name="Copeland A."/>
            <person name="Lapidus A."/>
            <person name="Glavina del Rio T."/>
            <person name="Dalin E."/>
            <person name="Tice H."/>
            <person name="Bruce D."/>
            <person name="Goodwin L."/>
            <person name="Pitluck S."/>
            <person name="Peters L."/>
            <person name="Mikhailova N."/>
            <person name="Teshima H."/>
            <person name="Kyrpides N."/>
            <person name="Mavromatis K."/>
            <person name="Ivanova N."/>
            <person name="Brettin T."/>
            <person name="Detter J.C."/>
            <person name="Han C."/>
            <person name="Larimer F."/>
            <person name="Land M."/>
            <person name="Hauser L."/>
            <person name="Markowitz V."/>
            <person name="Cheng J.-F."/>
            <person name="Hugenholtz P."/>
            <person name="Woyke T."/>
            <person name="Wu D."/>
            <person name="Spring S."/>
            <person name="Schroeder M."/>
            <person name="Brambilla E."/>
            <person name="Klenk H.-P."/>
            <person name="Eisen J.A."/>
        </authorList>
    </citation>
    <scope>NUCLEOTIDE SEQUENCE [LARGE SCALE GENOMIC DNA]</scope>
    <source>
        <strain evidence="6">DSM 15908 / JCM 11604 / IC-154</strain>
    </source>
</reference>
<dbReference type="eggNOG" id="arCOG00570">
    <property type="taxonomic scope" value="Archaea"/>
</dbReference>
<dbReference type="PANTHER" id="PTHR43624:SF2">
    <property type="entry name" value="ELECTRON TRANSFER FLAVOPROTEIN-QUINONE OXIDOREDUCTASE YDIS-RELATED"/>
    <property type="match status" value="1"/>
</dbReference>
<sequence>MNDLPDIPTKFDVIIVGAGPSGSAAAYILAKKGFKVLLIERGRGLGDKNLYGGRVYAPPIREVWPELDKEAPIQRWVTKERISMVQGEKVITVEYKAEKKISFVSYLTQLTQWMSKKAEDAGALFVTEVTIDEIVMKDGKAVGVRSGPDFIEADVVIDAEGVNRLLLERLGIVERLKPDNIALGVKEILKTGASNIESSFNVGPNEGVAWVIMGDITKGVPGGGFIYTNKDSISMGLVFHLKHAINFIENGQLDEHVSKLIEDFRFHPYFRPYWKDAIISEYGAHLTIEGATHFMPNKFAYPGLLIVGDAAGLLLSTGYTFRGVDYAVYSGKLAAEAVEYARNNGGFTYENLEIYDKNIRRSFMYNELFKHRGAEMLMNSPLMSKYPSILMKVMEKMFEGEFTQETIYDALMQALKEEKVGPFDLISQAFGMVKTL</sequence>
<dbReference type="InterPro" id="IPR036188">
    <property type="entry name" value="FAD/NAD-bd_sf"/>
</dbReference>
<gene>
    <name evidence="5" type="ordered locus">Calag_1324</name>
</gene>
<name>L0ADA6_CALLD</name>
<protein>
    <submittedName>
        <fullName evidence="5">Flavin-dependent dehydrogenase</fullName>
    </submittedName>
</protein>
<dbReference type="AlphaFoldDB" id="L0ADA6"/>
<evidence type="ECO:0000256" key="2">
    <source>
        <dbReference type="ARBA" id="ARBA00022630"/>
    </source>
</evidence>
<evidence type="ECO:0000256" key="1">
    <source>
        <dbReference type="ARBA" id="ARBA00001974"/>
    </source>
</evidence>
<dbReference type="SUPFAM" id="SSF54373">
    <property type="entry name" value="FAD-linked reductases, C-terminal domain"/>
    <property type="match status" value="1"/>
</dbReference>
<dbReference type="GO" id="GO:0016491">
    <property type="term" value="F:oxidoreductase activity"/>
    <property type="evidence" value="ECO:0007669"/>
    <property type="project" value="UniProtKB-KW"/>
</dbReference>
<dbReference type="SUPFAM" id="SSF51905">
    <property type="entry name" value="FAD/NAD(P)-binding domain"/>
    <property type="match status" value="1"/>
</dbReference>
<dbReference type="Pfam" id="PF01946">
    <property type="entry name" value="Thi4"/>
    <property type="match status" value="1"/>
</dbReference>
<evidence type="ECO:0000256" key="4">
    <source>
        <dbReference type="ARBA" id="ARBA00023002"/>
    </source>
</evidence>
<keyword evidence="4" id="KW-0560">Oxidoreductase</keyword>
<keyword evidence="6" id="KW-1185">Reference proteome</keyword>
<proteinExistence type="predicted"/>
<dbReference type="PANTHER" id="PTHR43624">
    <property type="entry name" value="ELECTRON TRANSFER FLAVOPROTEIN-QUINONE OXIDOREDUCTASE YDIS-RELATED"/>
    <property type="match status" value="1"/>
</dbReference>
<keyword evidence="3" id="KW-0274">FAD</keyword>